<dbReference type="HAMAP" id="MF_01147">
    <property type="entry name" value="Lgt"/>
    <property type="match status" value="1"/>
</dbReference>
<dbReference type="PANTHER" id="PTHR30589">
    <property type="entry name" value="PROLIPOPROTEIN DIACYLGLYCERYL TRANSFERASE"/>
    <property type="match status" value="1"/>
</dbReference>
<keyword evidence="6 7" id="KW-0472">Membrane</keyword>
<dbReference type="NCBIfam" id="TIGR00544">
    <property type="entry name" value="lgt"/>
    <property type="match status" value="1"/>
</dbReference>
<feature type="transmembrane region" description="Helical" evidence="7">
    <location>
        <begin position="88"/>
        <end position="105"/>
    </location>
</feature>
<keyword evidence="2 7" id="KW-1003">Cell membrane</keyword>
<dbReference type="PANTHER" id="PTHR30589:SF0">
    <property type="entry name" value="PHOSPHATIDYLGLYCEROL--PROLIPOPROTEIN DIACYLGLYCERYL TRANSFERASE"/>
    <property type="match status" value="1"/>
</dbReference>
<feature type="binding site" evidence="7">
    <location>
        <position position="131"/>
    </location>
    <ligand>
        <name>a 1,2-diacyl-sn-glycero-3-phospho-(1'-sn-glycerol)</name>
        <dbReference type="ChEBI" id="CHEBI:64716"/>
    </ligand>
</feature>
<dbReference type="GO" id="GO:0005886">
    <property type="term" value="C:plasma membrane"/>
    <property type="evidence" value="ECO:0007669"/>
    <property type="project" value="UniProtKB-SubCell"/>
</dbReference>
<dbReference type="OrthoDB" id="871140at2"/>
<dbReference type="InterPro" id="IPR001640">
    <property type="entry name" value="Lgt"/>
</dbReference>
<reference evidence="8 9" key="1">
    <citation type="submission" date="2018-12" db="EMBL/GenBank/DDBJ databases">
        <authorList>
            <consortium name="Pathogen Informatics"/>
        </authorList>
    </citation>
    <scope>NUCLEOTIDE SEQUENCE [LARGE SCALE GENOMIC DNA]</scope>
    <source>
        <strain evidence="8 9">NCTC13079</strain>
    </source>
</reference>
<dbReference type="AlphaFoldDB" id="A0A3S4ZQS8"/>
<keyword evidence="4 7" id="KW-0812">Transmembrane</keyword>
<evidence type="ECO:0000256" key="5">
    <source>
        <dbReference type="ARBA" id="ARBA00022989"/>
    </source>
</evidence>
<keyword evidence="8" id="KW-0449">Lipoprotein</keyword>
<dbReference type="GO" id="GO:0008961">
    <property type="term" value="F:phosphatidylglycerol-prolipoprotein diacylglyceryl transferase activity"/>
    <property type="evidence" value="ECO:0007669"/>
    <property type="project" value="UniProtKB-UniRule"/>
</dbReference>
<name>A0A3S4ZQS8_9FIRM</name>
<proteinExistence type="inferred from homology"/>
<evidence type="ECO:0000256" key="3">
    <source>
        <dbReference type="ARBA" id="ARBA00022679"/>
    </source>
</evidence>
<gene>
    <name evidence="7 8" type="primary">lgt</name>
    <name evidence="8" type="ORF">NCTC13079_00937</name>
</gene>
<evidence type="ECO:0000313" key="9">
    <source>
        <dbReference type="Proteomes" id="UP000269544"/>
    </source>
</evidence>
<dbReference type="Proteomes" id="UP000269544">
    <property type="component" value="Chromosome"/>
</dbReference>
<feature type="transmembrane region" description="Helical" evidence="7">
    <location>
        <begin position="190"/>
        <end position="208"/>
    </location>
</feature>
<comment type="function">
    <text evidence="7">Catalyzes the transfer of the diacylglyceryl group from phosphatidylglycerol to the sulfhydryl group of the N-terminal cysteine of a prolipoprotein, the first step in the formation of mature lipoproteins.</text>
</comment>
<keyword evidence="9" id="KW-1185">Reference proteome</keyword>
<dbReference type="UniPathway" id="UPA00664"/>
<evidence type="ECO:0000313" key="8">
    <source>
        <dbReference type="EMBL" id="VEJ35771.1"/>
    </source>
</evidence>
<comment type="catalytic activity">
    <reaction evidence="7">
        <text>L-cysteinyl-[prolipoprotein] + a 1,2-diacyl-sn-glycero-3-phospho-(1'-sn-glycerol) = an S-1,2-diacyl-sn-glyceryl-L-cysteinyl-[prolipoprotein] + sn-glycerol 1-phosphate + H(+)</text>
        <dbReference type="Rhea" id="RHEA:56712"/>
        <dbReference type="Rhea" id="RHEA-COMP:14679"/>
        <dbReference type="Rhea" id="RHEA-COMP:14680"/>
        <dbReference type="ChEBI" id="CHEBI:15378"/>
        <dbReference type="ChEBI" id="CHEBI:29950"/>
        <dbReference type="ChEBI" id="CHEBI:57685"/>
        <dbReference type="ChEBI" id="CHEBI:64716"/>
        <dbReference type="ChEBI" id="CHEBI:140658"/>
        <dbReference type="EC" id="2.5.1.145"/>
    </reaction>
</comment>
<feature type="transmembrane region" description="Helical" evidence="7">
    <location>
        <begin position="220"/>
        <end position="239"/>
    </location>
</feature>
<dbReference type="RefSeq" id="WP_126465530.1">
    <property type="nucleotide sequence ID" value="NZ_LR134523.1"/>
</dbReference>
<dbReference type="EMBL" id="LR134523">
    <property type="protein sequence ID" value="VEJ35771.1"/>
    <property type="molecule type" value="Genomic_DNA"/>
</dbReference>
<dbReference type="KEGG" id="piv:NCTC13079_00937"/>
<feature type="transmembrane region" description="Helical" evidence="7">
    <location>
        <begin position="15"/>
        <end position="35"/>
    </location>
</feature>
<dbReference type="GO" id="GO:0042158">
    <property type="term" value="P:lipoprotein biosynthetic process"/>
    <property type="evidence" value="ECO:0007669"/>
    <property type="project" value="UniProtKB-UniRule"/>
</dbReference>
<dbReference type="EC" id="2.5.1.145" evidence="7"/>
<sequence length="256" mass="28614">MDPVAFRLFGLDVRWYGILIALGAVLAVWVAENLIQKNPAIPKESVVDYALYALPLGILGARLYYVLFEWEYYGQYPAEILAIRNGGLAIHGGILAGMLVAWFFARKRKLSFWDFLDMLAPGVVLAQGIGRWGNFMNGEAHGGPTDLPWAIQVGGEMVHPTFLYESILDVGIFLFLFFVLAKRRKFRGQLAAWYLILYGIGRFCIEGLRTDSLYIGPLRTAQLVSILGILFGLAILYVASKKKDGGDYRLIDKKPS</sequence>
<comment type="similarity">
    <text evidence="1 7">Belongs to the Lgt family.</text>
</comment>
<evidence type="ECO:0000256" key="4">
    <source>
        <dbReference type="ARBA" id="ARBA00022692"/>
    </source>
</evidence>
<keyword evidence="3 7" id="KW-0808">Transferase</keyword>
<feature type="transmembrane region" description="Helical" evidence="7">
    <location>
        <begin position="47"/>
        <end position="68"/>
    </location>
</feature>
<evidence type="ECO:0000256" key="2">
    <source>
        <dbReference type="ARBA" id="ARBA00022475"/>
    </source>
</evidence>
<organism evidence="8 9">
    <name type="scientific">Aedoeadaptatus ivorii</name>
    <dbReference type="NCBI Taxonomy" id="54006"/>
    <lineage>
        <taxon>Bacteria</taxon>
        <taxon>Bacillati</taxon>
        <taxon>Bacillota</taxon>
        <taxon>Tissierellia</taxon>
        <taxon>Tissierellales</taxon>
        <taxon>Peptoniphilaceae</taxon>
        <taxon>Aedoeadaptatus</taxon>
    </lineage>
</organism>
<evidence type="ECO:0000256" key="6">
    <source>
        <dbReference type="ARBA" id="ARBA00023136"/>
    </source>
</evidence>
<evidence type="ECO:0000256" key="1">
    <source>
        <dbReference type="ARBA" id="ARBA00007150"/>
    </source>
</evidence>
<dbReference type="PROSITE" id="PS01311">
    <property type="entry name" value="LGT"/>
    <property type="match status" value="1"/>
</dbReference>
<evidence type="ECO:0000256" key="7">
    <source>
        <dbReference type="HAMAP-Rule" id="MF_01147"/>
    </source>
</evidence>
<dbReference type="Pfam" id="PF01790">
    <property type="entry name" value="LGT"/>
    <property type="match status" value="1"/>
</dbReference>
<comment type="subcellular location">
    <subcellularLocation>
        <location evidence="7">Cell membrane</location>
        <topology evidence="7">Multi-pass membrane protein</topology>
    </subcellularLocation>
</comment>
<keyword evidence="8" id="KW-0328">Glycosyltransferase</keyword>
<comment type="pathway">
    <text evidence="7">Protein modification; lipoprotein biosynthesis (diacylglyceryl transfer).</text>
</comment>
<protein>
    <recommendedName>
        <fullName evidence="7">Phosphatidylglycerol--prolipoprotein diacylglyceryl transferase</fullName>
        <ecNumber evidence="7">2.5.1.145</ecNumber>
    </recommendedName>
</protein>
<feature type="transmembrane region" description="Helical" evidence="7">
    <location>
        <begin position="162"/>
        <end position="181"/>
    </location>
</feature>
<accession>A0A3S4ZQS8</accession>
<keyword evidence="5 7" id="KW-1133">Transmembrane helix</keyword>